<dbReference type="AlphaFoldDB" id="A0A5B6VDF8"/>
<dbReference type="Proteomes" id="UP000325315">
    <property type="component" value="Unassembled WGS sequence"/>
</dbReference>
<name>A0A5B6VDF8_9ROSI</name>
<dbReference type="EMBL" id="SMMG02000007">
    <property type="protein sequence ID" value="KAA3467084.1"/>
    <property type="molecule type" value="Genomic_DNA"/>
</dbReference>
<keyword evidence="2" id="KW-1185">Reference proteome</keyword>
<comment type="caution">
    <text evidence="1">The sequence shown here is derived from an EMBL/GenBank/DDBJ whole genome shotgun (WGS) entry which is preliminary data.</text>
</comment>
<protein>
    <submittedName>
        <fullName evidence="1">Uncharacterized protein</fullName>
    </submittedName>
</protein>
<gene>
    <name evidence="1" type="ORF">EPI10_002131</name>
</gene>
<sequence>MNGDAIAGWMADFEASHSFLTPFTTKPDAEIAFLLSYAASKKMVASVSLVCCLCRLLSSQHSKRFDIIHYFLCQTPRALSENMIAIIFCIPASRTGAIKNHSTRSQYVLLTRPENLHVHPPPKEFARSSVQYLLLRLIVTPGIHRSFQTEIWSPLPTRQHSPSISSPFAAQTLL</sequence>
<organism evidence="1 2">
    <name type="scientific">Gossypium australe</name>
    <dbReference type="NCBI Taxonomy" id="47621"/>
    <lineage>
        <taxon>Eukaryota</taxon>
        <taxon>Viridiplantae</taxon>
        <taxon>Streptophyta</taxon>
        <taxon>Embryophyta</taxon>
        <taxon>Tracheophyta</taxon>
        <taxon>Spermatophyta</taxon>
        <taxon>Magnoliopsida</taxon>
        <taxon>eudicotyledons</taxon>
        <taxon>Gunneridae</taxon>
        <taxon>Pentapetalae</taxon>
        <taxon>rosids</taxon>
        <taxon>malvids</taxon>
        <taxon>Malvales</taxon>
        <taxon>Malvaceae</taxon>
        <taxon>Malvoideae</taxon>
        <taxon>Gossypium</taxon>
    </lineage>
</organism>
<proteinExistence type="predicted"/>
<evidence type="ECO:0000313" key="2">
    <source>
        <dbReference type="Proteomes" id="UP000325315"/>
    </source>
</evidence>
<accession>A0A5B6VDF8</accession>
<evidence type="ECO:0000313" key="1">
    <source>
        <dbReference type="EMBL" id="KAA3467084.1"/>
    </source>
</evidence>
<reference evidence="1" key="1">
    <citation type="submission" date="2019-08" db="EMBL/GenBank/DDBJ databases">
        <authorList>
            <person name="Liu F."/>
        </authorList>
    </citation>
    <scope>NUCLEOTIDE SEQUENCE [LARGE SCALE GENOMIC DNA]</scope>
    <source>
        <strain evidence="1">PA1801</strain>
        <tissue evidence="1">Leaf</tissue>
    </source>
</reference>